<organism evidence="3 4">
    <name type="scientific">Oxynema aestuarii AP17</name>
    <dbReference type="NCBI Taxonomy" id="2064643"/>
    <lineage>
        <taxon>Bacteria</taxon>
        <taxon>Bacillati</taxon>
        <taxon>Cyanobacteriota</taxon>
        <taxon>Cyanophyceae</taxon>
        <taxon>Oscillatoriophycideae</taxon>
        <taxon>Oscillatoriales</taxon>
        <taxon>Oscillatoriaceae</taxon>
        <taxon>Oxynema</taxon>
        <taxon>Oxynema aestuarii</taxon>
    </lineage>
</organism>
<dbReference type="InterPro" id="IPR001119">
    <property type="entry name" value="SLH_dom"/>
</dbReference>
<keyword evidence="4" id="KW-1185">Reference proteome</keyword>
<evidence type="ECO:0000313" key="3">
    <source>
        <dbReference type="EMBL" id="QIZ69602.1"/>
    </source>
</evidence>
<accession>A0A6H1TSM8</accession>
<evidence type="ECO:0000256" key="1">
    <source>
        <dbReference type="ARBA" id="ARBA00022729"/>
    </source>
</evidence>
<proteinExistence type="predicted"/>
<gene>
    <name evidence="3" type="ORF">HCG48_02545</name>
</gene>
<keyword evidence="3" id="KW-0378">Hydrolase</keyword>
<protein>
    <submittedName>
        <fullName evidence="3">Family 10 glycosylhydrolase</fullName>
    </submittedName>
</protein>
<dbReference type="KEGG" id="oxy:HCG48_02545"/>
<feature type="domain" description="SLH" evidence="2">
    <location>
        <begin position="1"/>
        <end position="63"/>
    </location>
</feature>
<dbReference type="Gene3D" id="3.20.20.80">
    <property type="entry name" value="Glycosidases"/>
    <property type="match status" value="1"/>
</dbReference>
<dbReference type="EMBL" id="CP051167">
    <property type="protein sequence ID" value="QIZ69602.1"/>
    <property type="molecule type" value="Genomic_DNA"/>
</dbReference>
<dbReference type="Pfam" id="PF00395">
    <property type="entry name" value="SLH"/>
    <property type="match status" value="2"/>
</dbReference>
<evidence type="ECO:0000259" key="2">
    <source>
        <dbReference type="PROSITE" id="PS51272"/>
    </source>
</evidence>
<evidence type="ECO:0000313" key="4">
    <source>
        <dbReference type="Proteomes" id="UP000500857"/>
    </source>
</evidence>
<feature type="domain" description="SLH" evidence="2">
    <location>
        <begin position="127"/>
        <end position="191"/>
    </location>
</feature>
<name>A0A6H1TSM8_9CYAN</name>
<sequence>MAGELRDIQGHWAAACIQQLASRGIVAGYPDRSFRPDNPLTRAEFAVLLQKAFPGVRRSRPGRNFADVPSHHWAAGAIANAVEAGFMSGYPEGQFKPNREIVRVEVFVAIASGLQYLASHSATVTVNRTFIDAAQIPEYGVRAIAAATENEIVVNYPNVRQLHPKRAASRAEVTAILCQAIADGSGGSPVPSAYVARVRSQEIRGVWLTNIDSEAMFSRDRLKFALERLANLHFNTVYPNVWSWGYTLYPSRLAERVVGFPHHPAPWLQGRDLLAEMVEEGHRVGLTIVPWFEYGFMMPPDSVLARRHPEWIARRRDGSDRVVESGVERLWLNPWHPQVQEFIQGLILEIVGDYAVDGIQFDDHFSIPVDLGYDEYTVQLYRQEHLGLAPPDNPNDNNWIRWRSHKLTEFIRQIYKAIKGRRPSAIVSLSPNYQDFAYKFYLQDWRTWQRYGFVEELILQVYRDEIDSFTAELQRSEVQLAQRNIPVGVGILAGLRTRGVPIEQIQTQVQVARNLGFSGVSFFFYESLWNFAPESPADRSVVLKKLFPSKLSRPELGTGWEPSV</sequence>
<dbReference type="InterPro" id="IPR017853">
    <property type="entry name" value="GH"/>
</dbReference>
<dbReference type="SUPFAM" id="SSF51445">
    <property type="entry name" value="(Trans)glycosidases"/>
    <property type="match status" value="1"/>
</dbReference>
<dbReference type="PANTHER" id="PTHR43405">
    <property type="entry name" value="GLYCOSYL HYDROLASE DIGH"/>
    <property type="match status" value="1"/>
</dbReference>
<dbReference type="InterPro" id="IPR052177">
    <property type="entry name" value="Divisome_Glycosyl_Hydrolase"/>
</dbReference>
<dbReference type="InterPro" id="IPR003790">
    <property type="entry name" value="GHL10"/>
</dbReference>
<feature type="domain" description="SLH" evidence="2">
    <location>
        <begin position="65"/>
        <end position="124"/>
    </location>
</feature>
<dbReference type="Proteomes" id="UP000500857">
    <property type="component" value="Chromosome"/>
</dbReference>
<dbReference type="GO" id="GO:0016787">
    <property type="term" value="F:hydrolase activity"/>
    <property type="evidence" value="ECO:0007669"/>
    <property type="project" value="UniProtKB-KW"/>
</dbReference>
<dbReference type="AlphaFoldDB" id="A0A6H1TSM8"/>
<reference evidence="3 4" key="1">
    <citation type="submission" date="2020-04" db="EMBL/GenBank/DDBJ databases">
        <authorList>
            <person name="Basu S."/>
            <person name="Maruthanayagam V."/>
            <person name="Chakraborty S."/>
            <person name="Pramanik A."/>
            <person name="Mukherjee J."/>
            <person name="Brink B."/>
        </authorList>
    </citation>
    <scope>NUCLEOTIDE SEQUENCE [LARGE SCALE GENOMIC DNA]</scope>
    <source>
        <strain evidence="3 4">AP17</strain>
    </source>
</reference>
<dbReference type="PANTHER" id="PTHR43405:SF1">
    <property type="entry name" value="GLYCOSYL HYDROLASE DIGH"/>
    <property type="match status" value="1"/>
</dbReference>
<dbReference type="RefSeq" id="WP_168567759.1">
    <property type="nucleotide sequence ID" value="NZ_CP051167.1"/>
</dbReference>
<dbReference type="Pfam" id="PF02638">
    <property type="entry name" value="GHL10"/>
    <property type="match status" value="1"/>
</dbReference>
<keyword evidence="1" id="KW-0732">Signal</keyword>
<dbReference type="PROSITE" id="PS51272">
    <property type="entry name" value="SLH"/>
    <property type="match status" value="3"/>
</dbReference>